<gene>
    <name evidence="1" type="ORF">XCCB100_3129</name>
</gene>
<dbReference type="EMBL" id="AM920689">
    <property type="protein sequence ID" value="CAP52494.1"/>
    <property type="molecule type" value="Genomic_DNA"/>
</dbReference>
<organism evidence="1 2">
    <name type="scientific">Xanthomonas campestris pv. campestris (strain B100)</name>
    <dbReference type="NCBI Taxonomy" id="509169"/>
    <lineage>
        <taxon>Bacteria</taxon>
        <taxon>Pseudomonadati</taxon>
        <taxon>Pseudomonadota</taxon>
        <taxon>Gammaproteobacteria</taxon>
        <taxon>Lysobacterales</taxon>
        <taxon>Lysobacteraceae</taxon>
        <taxon>Xanthomonas</taxon>
    </lineage>
</organism>
<accession>B0RXC8</accession>
<reference evidence="1 2" key="1">
    <citation type="journal article" date="2008" name="J. Biotechnol.">
        <title>The genome of Xanthomonas campestris pv. campestris B100 and its use for the reconstruction of metabolic pathways involved in xanthan biosynthesis.</title>
        <authorList>
            <person name="Vorholter F.J."/>
            <person name="Schneiker S."/>
            <person name="Goesmann A."/>
            <person name="Krause L."/>
            <person name="Bekel T."/>
            <person name="Kaiser O."/>
            <person name="Linke B."/>
            <person name="Patschkowski T."/>
            <person name="Ruckert C."/>
            <person name="Schmid J."/>
            <person name="Sidhu V.K."/>
            <person name="Sieber V."/>
            <person name="Tauch A."/>
            <person name="Watt S.A."/>
            <person name="Weisshaar B."/>
            <person name="Becker A."/>
            <person name="Niehaus K."/>
            <person name="Puhler A."/>
        </authorList>
    </citation>
    <scope>NUCLEOTIDE SEQUENCE [LARGE SCALE GENOMIC DNA]</scope>
    <source>
        <strain evidence="1 2">B100</strain>
    </source>
</reference>
<evidence type="ECO:0000313" key="1">
    <source>
        <dbReference type="EMBL" id="CAP52494.1"/>
    </source>
</evidence>
<proteinExistence type="predicted"/>
<dbReference type="KEGG" id="xca:xcc-b100_3129"/>
<dbReference type="Proteomes" id="UP000001188">
    <property type="component" value="Chromosome"/>
</dbReference>
<dbReference type="HOGENOM" id="CLU_1980734_0_0_6"/>
<sequence length="126" mass="14379">MTDASAYLSEARYAPDFRRHQEDANGGWLKDRRIYHTLSCKLGIKARGGGRVGHHSFRDTVIGALKAAGVHREMREEYTGHELSDRQEHVRVYEREFSPKALADACHPALAHQHQWVLRFLGKVMG</sequence>
<name>B0RXC8_XANCB</name>
<protein>
    <submittedName>
        <fullName evidence="1">Integrase</fullName>
    </submittedName>
</protein>
<evidence type="ECO:0000313" key="2">
    <source>
        <dbReference type="Proteomes" id="UP000001188"/>
    </source>
</evidence>
<dbReference type="AlphaFoldDB" id="B0RXC8"/>